<evidence type="ECO:0000313" key="2">
    <source>
        <dbReference type="Proteomes" id="UP000324222"/>
    </source>
</evidence>
<protein>
    <submittedName>
        <fullName evidence="1">Uncharacterized protein</fullName>
    </submittedName>
</protein>
<sequence length="92" mass="10241">MMTLTCRYTSALSMSERYKLRTLSPMKSCTVVKAKNTFLETLFPTTTTTQCLPPSDAATPSTAPCIFDSSAHLHHLKGKLNKSRYSSHVLTR</sequence>
<name>A0A5B7E510_PORTR</name>
<evidence type="ECO:0000313" key="1">
    <source>
        <dbReference type="EMBL" id="MPC28363.1"/>
    </source>
</evidence>
<reference evidence="1 2" key="1">
    <citation type="submission" date="2019-05" db="EMBL/GenBank/DDBJ databases">
        <title>Another draft genome of Portunus trituberculatus and its Hox gene families provides insights of decapod evolution.</title>
        <authorList>
            <person name="Jeong J.-H."/>
            <person name="Song I."/>
            <person name="Kim S."/>
            <person name="Choi T."/>
            <person name="Kim D."/>
            <person name="Ryu S."/>
            <person name="Kim W."/>
        </authorList>
    </citation>
    <scope>NUCLEOTIDE SEQUENCE [LARGE SCALE GENOMIC DNA]</scope>
    <source>
        <tissue evidence="1">Muscle</tissue>
    </source>
</reference>
<keyword evidence="2" id="KW-1185">Reference proteome</keyword>
<dbReference type="AlphaFoldDB" id="A0A5B7E510"/>
<dbReference type="Proteomes" id="UP000324222">
    <property type="component" value="Unassembled WGS sequence"/>
</dbReference>
<comment type="caution">
    <text evidence="1">The sequence shown here is derived from an EMBL/GenBank/DDBJ whole genome shotgun (WGS) entry which is preliminary data.</text>
</comment>
<gene>
    <name evidence="1" type="ORF">E2C01_021565</name>
</gene>
<proteinExistence type="predicted"/>
<accession>A0A5B7E510</accession>
<organism evidence="1 2">
    <name type="scientific">Portunus trituberculatus</name>
    <name type="common">Swimming crab</name>
    <name type="synonym">Neptunus trituberculatus</name>
    <dbReference type="NCBI Taxonomy" id="210409"/>
    <lineage>
        <taxon>Eukaryota</taxon>
        <taxon>Metazoa</taxon>
        <taxon>Ecdysozoa</taxon>
        <taxon>Arthropoda</taxon>
        <taxon>Crustacea</taxon>
        <taxon>Multicrustacea</taxon>
        <taxon>Malacostraca</taxon>
        <taxon>Eumalacostraca</taxon>
        <taxon>Eucarida</taxon>
        <taxon>Decapoda</taxon>
        <taxon>Pleocyemata</taxon>
        <taxon>Brachyura</taxon>
        <taxon>Eubrachyura</taxon>
        <taxon>Portunoidea</taxon>
        <taxon>Portunidae</taxon>
        <taxon>Portuninae</taxon>
        <taxon>Portunus</taxon>
    </lineage>
</organism>
<dbReference type="EMBL" id="VSRR010001900">
    <property type="protein sequence ID" value="MPC28363.1"/>
    <property type="molecule type" value="Genomic_DNA"/>
</dbReference>